<name>A0ABW3ZT72_9BACI</name>
<dbReference type="Pfam" id="PF10970">
    <property type="entry name" value="GerPE"/>
    <property type="match status" value="1"/>
</dbReference>
<evidence type="ECO:0000313" key="1">
    <source>
        <dbReference type="EMBL" id="MFD1361022.1"/>
    </source>
</evidence>
<sequence length="123" mass="13850">MQKRTAAVDKINLNSLTYSAIFNIGDTTDARPRSKGIAVQKEGASFHEDDGIYFKEYALFNREANRPTTTATVQKHNFHHRDSIQVDNVNIIGVSQTAIFQVGSIDKVDSEARIKHIRQYLNA</sequence>
<protein>
    <submittedName>
        <fullName evidence="1">Spore germination protein GerPE</fullName>
    </submittedName>
</protein>
<proteinExistence type="predicted"/>
<dbReference type="EMBL" id="JBHTNH010000005">
    <property type="protein sequence ID" value="MFD1361022.1"/>
    <property type="molecule type" value="Genomic_DNA"/>
</dbReference>
<dbReference type="InterPro" id="IPR024496">
    <property type="entry name" value="Spore_germ_GerPE"/>
</dbReference>
<comment type="caution">
    <text evidence="1">The sequence shown here is derived from an EMBL/GenBank/DDBJ whole genome shotgun (WGS) entry which is preliminary data.</text>
</comment>
<organism evidence="1 2">
    <name type="scientific">Lentibacillus salinarum</name>
    <dbReference type="NCBI Taxonomy" id="446820"/>
    <lineage>
        <taxon>Bacteria</taxon>
        <taxon>Bacillati</taxon>
        <taxon>Bacillota</taxon>
        <taxon>Bacilli</taxon>
        <taxon>Bacillales</taxon>
        <taxon>Bacillaceae</taxon>
        <taxon>Lentibacillus</taxon>
    </lineage>
</organism>
<accession>A0ABW3ZT72</accession>
<reference evidence="2" key="1">
    <citation type="journal article" date="2019" name="Int. J. Syst. Evol. Microbiol.">
        <title>The Global Catalogue of Microorganisms (GCM) 10K type strain sequencing project: providing services to taxonomists for standard genome sequencing and annotation.</title>
        <authorList>
            <consortium name="The Broad Institute Genomics Platform"/>
            <consortium name="The Broad Institute Genome Sequencing Center for Infectious Disease"/>
            <person name="Wu L."/>
            <person name="Ma J."/>
        </authorList>
    </citation>
    <scope>NUCLEOTIDE SEQUENCE [LARGE SCALE GENOMIC DNA]</scope>
    <source>
        <strain evidence="2">CCUG 54822</strain>
    </source>
</reference>
<dbReference type="RefSeq" id="WP_382398193.1">
    <property type="nucleotide sequence ID" value="NZ_JBHTNH010000005.1"/>
</dbReference>
<evidence type="ECO:0000313" key="2">
    <source>
        <dbReference type="Proteomes" id="UP001597178"/>
    </source>
</evidence>
<dbReference type="Proteomes" id="UP001597178">
    <property type="component" value="Unassembled WGS sequence"/>
</dbReference>
<keyword evidence="2" id="KW-1185">Reference proteome</keyword>
<gene>
    <name evidence="1" type="ORF">ACFQ4A_04975</name>
</gene>